<dbReference type="SUPFAM" id="SSF52091">
    <property type="entry name" value="SpoIIaa-like"/>
    <property type="match status" value="1"/>
</dbReference>
<dbReference type="Gene3D" id="3.30.750.24">
    <property type="entry name" value="STAS domain"/>
    <property type="match status" value="1"/>
</dbReference>
<dbReference type="Pfam" id="PF01740">
    <property type="entry name" value="STAS"/>
    <property type="match status" value="1"/>
</dbReference>
<evidence type="ECO:0000313" key="3">
    <source>
        <dbReference type="Proteomes" id="UP001174909"/>
    </source>
</evidence>
<dbReference type="GO" id="GO:0043856">
    <property type="term" value="F:anti-sigma factor antagonist activity"/>
    <property type="evidence" value="ECO:0007669"/>
    <property type="project" value="TreeGrafter"/>
</dbReference>
<comment type="caution">
    <text evidence="2">The sequence shown here is derived from an EMBL/GenBank/DDBJ whole genome shotgun (WGS) entry which is preliminary data.</text>
</comment>
<accession>A0AA35W3S0</accession>
<evidence type="ECO:0000259" key="1">
    <source>
        <dbReference type="PROSITE" id="PS50801"/>
    </source>
</evidence>
<feature type="domain" description="STAS" evidence="1">
    <location>
        <begin position="40"/>
        <end position="149"/>
    </location>
</feature>
<reference evidence="2" key="1">
    <citation type="submission" date="2023-03" db="EMBL/GenBank/DDBJ databases">
        <authorList>
            <person name="Steffen K."/>
            <person name="Cardenas P."/>
        </authorList>
    </citation>
    <scope>NUCLEOTIDE SEQUENCE</scope>
</reference>
<organism evidence="2 3">
    <name type="scientific">Geodia barretti</name>
    <name type="common">Barrett's horny sponge</name>
    <dbReference type="NCBI Taxonomy" id="519541"/>
    <lineage>
        <taxon>Eukaryota</taxon>
        <taxon>Metazoa</taxon>
        <taxon>Porifera</taxon>
        <taxon>Demospongiae</taxon>
        <taxon>Heteroscleromorpha</taxon>
        <taxon>Tetractinellida</taxon>
        <taxon>Astrophorina</taxon>
        <taxon>Geodiidae</taxon>
        <taxon>Geodia</taxon>
    </lineage>
</organism>
<sequence>MTGLGGRRYTCRVVPSVHPQPVTEQLAVGSDLRTAGFALQLHEIDGAESGVALHLSGRIGPDNVELFRDRTDAVVAAGFLRLILDCAALHTLSGTAIGAFAALQRRLRLRGGDLVLLRLQEPAHELFRLLGFADLLTVATELEEAVSRLASPDQTAPAVLFPHVLECPACTTRLRAVKSGRFRCSSCQAVLAINNGAQVFAA</sequence>
<dbReference type="PANTHER" id="PTHR33495">
    <property type="entry name" value="ANTI-SIGMA FACTOR ANTAGONIST TM_1081-RELATED-RELATED"/>
    <property type="match status" value="1"/>
</dbReference>
<evidence type="ECO:0000313" key="2">
    <source>
        <dbReference type="EMBL" id="CAI8006429.1"/>
    </source>
</evidence>
<dbReference type="PROSITE" id="PS50801">
    <property type="entry name" value="STAS"/>
    <property type="match status" value="1"/>
</dbReference>
<dbReference type="CDD" id="cd07043">
    <property type="entry name" value="STAS_anti-anti-sigma_factors"/>
    <property type="match status" value="1"/>
</dbReference>
<proteinExistence type="predicted"/>
<protein>
    <recommendedName>
        <fullName evidence="1">STAS domain-containing protein</fullName>
    </recommendedName>
</protein>
<dbReference type="InterPro" id="IPR036513">
    <property type="entry name" value="STAS_dom_sf"/>
</dbReference>
<dbReference type="PANTHER" id="PTHR33495:SF2">
    <property type="entry name" value="ANTI-SIGMA FACTOR ANTAGONIST TM_1081-RELATED"/>
    <property type="match status" value="1"/>
</dbReference>
<keyword evidence="3" id="KW-1185">Reference proteome</keyword>
<dbReference type="Proteomes" id="UP001174909">
    <property type="component" value="Unassembled WGS sequence"/>
</dbReference>
<gene>
    <name evidence="2" type="ORF">GBAR_LOCUS4718</name>
</gene>
<name>A0AA35W3S0_GEOBA</name>
<dbReference type="AlphaFoldDB" id="A0AA35W3S0"/>
<dbReference type="InterPro" id="IPR002645">
    <property type="entry name" value="STAS_dom"/>
</dbReference>
<dbReference type="EMBL" id="CASHTH010000686">
    <property type="protein sequence ID" value="CAI8006429.1"/>
    <property type="molecule type" value="Genomic_DNA"/>
</dbReference>